<dbReference type="InterPro" id="IPR049326">
    <property type="entry name" value="Rhodopsin_dom_fungi"/>
</dbReference>
<feature type="transmembrane region" description="Helical" evidence="7">
    <location>
        <begin position="264"/>
        <end position="287"/>
    </location>
</feature>
<dbReference type="GO" id="GO:0016020">
    <property type="term" value="C:membrane"/>
    <property type="evidence" value="ECO:0007669"/>
    <property type="project" value="UniProtKB-SubCell"/>
</dbReference>
<feature type="transmembrane region" description="Helical" evidence="7">
    <location>
        <begin position="24"/>
        <end position="45"/>
    </location>
</feature>
<evidence type="ECO:0000256" key="3">
    <source>
        <dbReference type="ARBA" id="ARBA00022989"/>
    </source>
</evidence>
<protein>
    <submittedName>
        <fullName evidence="9">Uu.00g109620.m01.CDS01</fullName>
    </submittedName>
</protein>
<dbReference type="InterPro" id="IPR052337">
    <property type="entry name" value="SAT4-like"/>
</dbReference>
<feature type="transmembrane region" description="Helical" evidence="7">
    <location>
        <begin position="195"/>
        <end position="213"/>
    </location>
</feature>
<feature type="transmembrane region" description="Helical" evidence="7">
    <location>
        <begin position="102"/>
        <end position="124"/>
    </location>
</feature>
<feature type="transmembrane region" description="Helical" evidence="7">
    <location>
        <begin position="57"/>
        <end position="82"/>
    </location>
</feature>
<dbReference type="PANTHER" id="PTHR33048:SF47">
    <property type="entry name" value="INTEGRAL MEMBRANE PROTEIN-RELATED"/>
    <property type="match status" value="1"/>
</dbReference>
<comment type="subcellular location">
    <subcellularLocation>
        <location evidence="1">Membrane</location>
        <topology evidence="1">Multi-pass membrane protein</topology>
    </subcellularLocation>
</comment>
<keyword evidence="4 7" id="KW-0472">Membrane</keyword>
<keyword evidence="3 7" id="KW-1133">Transmembrane helix</keyword>
<evidence type="ECO:0000256" key="2">
    <source>
        <dbReference type="ARBA" id="ARBA00022692"/>
    </source>
</evidence>
<dbReference type="Proteomes" id="UP001295740">
    <property type="component" value="Unassembled WGS sequence"/>
</dbReference>
<comment type="similarity">
    <text evidence="5">Belongs to the SAT4 family.</text>
</comment>
<dbReference type="EMBL" id="CAUWAG010000006">
    <property type="protein sequence ID" value="CAJ2503568.1"/>
    <property type="molecule type" value="Genomic_DNA"/>
</dbReference>
<dbReference type="AlphaFoldDB" id="A0AAI8YG66"/>
<reference evidence="9" key="1">
    <citation type="submission" date="2023-10" db="EMBL/GenBank/DDBJ databases">
        <authorList>
            <person name="Hackl T."/>
        </authorList>
    </citation>
    <scope>NUCLEOTIDE SEQUENCE</scope>
</reference>
<accession>A0AAI8YG66</accession>
<feature type="compositionally biased region" description="Polar residues" evidence="6">
    <location>
        <begin position="369"/>
        <end position="378"/>
    </location>
</feature>
<evidence type="ECO:0000256" key="5">
    <source>
        <dbReference type="ARBA" id="ARBA00038359"/>
    </source>
</evidence>
<keyword evidence="2 7" id="KW-0812">Transmembrane</keyword>
<feature type="domain" description="Rhodopsin" evidence="8">
    <location>
        <begin position="41"/>
        <end position="290"/>
    </location>
</feature>
<evidence type="ECO:0000256" key="6">
    <source>
        <dbReference type="SAM" id="MobiDB-lite"/>
    </source>
</evidence>
<proteinExistence type="inferred from homology"/>
<feature type="transmembrane region" description="Helical" evidence="7">
    <location>
        <begin position="136"/>
        <end position="158"/>
    </location>
</feature>
<evidence type="ECO:0000256" key="4">
    <source>
        <dbReference type="ARBA" id="ARBA00023136"/>
    </source>
</evidence>
<evidence type="ECO:0000313" key="10">
    <source>
        <dbReference type="Proteomes" id="UP001295740"/>
    </source>
</evidence>
<feature type="region of interest" description="Disordered" evidence="6">
    <location>
        <begin position="369"/>
        <end position="392"/>
    </location>
</feature>
<evidence type="ECO:0000313" key="9">
    <source>
        <dbReference type="EMBL" id="CAJ2503568.1"/>
    </source>
</evidence>
<sequence length="392" mass="44239">MSDFRFSDSNFGEPEPVSNRPETIYGLVISFMILSWAAVLLRLYVRFKIVRAPGWDDLCVVMYLLTTTAGSIAICISTKYYGLGQHFLLLTQAQWLGYLKTFYVANAAYVVSTAFIKLALLLQYRRVFERGYVMHRLITGLTVFTALWGLAYSFIAWFPCFPVWELWIADPGAHCYGYGSKTPGPFVATYESHSGINMVLDIIVLLIPLPLFFKESATFATRMRLVALLSMGTLVIVLASWRLASIVEHQVTWWPTPDPTWYGPIIYLLAVLEVDAAAVCASVPIFWPVLTVQWGKIFVTQEVAITHETRYGYDDHHNHDDEDGLRRGTTHSRTGSELEIISGKGSRLNDPGHYQDSYILSQVDPLRSPSTRVQTSARSDGIRGGSRKWIKI</sequence>
<organism evidence="9 10">
    <name type="scientific">Anthostomella pinea</name>
    <dbReference type="NCBI Taxonomy" id="933095"/>
    <lineage>
        <taxon>Eukaryota</taxon>
        <taxon>Fungi</taxon>
        <taxon>Dikarya</taxon>
        <taxon>Ascomycota</taxon>
        <taxon>Pezizomycotina</taxon>
        <taxon>Sordariomycetes</taxon>
        <taxon>Xylariomycetidae</taxon>
        <taxon>Xylariales</taxon>
        <taxon>Xylariaceae</taxon>
        <taxon>Anthostomella</taxon>
    </lineage>
</organism>
<name>A0AAI8YG66_9PEZI</name>
<evidence type="ECO:0000256" key="1">
    <source>
        <dbReference type="ARBA" id="ARBA00004141"/>
    </source>
</evidence>
<dbReference type="PANTHER" id="PTHR33048">
    <property type="entry name" value="PTH11-LIKE INTEGRAL MEMBRANE PROTEIN (AFU_ORTHOLOGUE AFUA_5G11245)"/>
    <property type="match status" value="1"/>
</dbReference>
<dbReference type="Pfam" id="PF20684">
    <property type="entry name" value="Fung_rhodopsin"/>
    <property type="match status" value="1"/>
</dbReference>
<keyword evidence="10" id="KW-1185">Reference proteome</keyword>
<comment type="caution">
    <text evidence="9">The sequence shown here is derived from an EMBL/GenBank/DDBJ whole genome shotgun (WGS) entry which is preliminary data.</text>
</comment>
<evidence type="ECO:0000259" key="8">
    <source>
        <dbReference type="Pfam" id="PF20684"/>
    </source>
</evidence>
<evidence type="ECO:0000256" key="7">
    <source>
        <dbReference type="SAM" id="Phobius"/>
    </source>
</evidence>
<gene>
    <name evidence="9" type="ORF">KHLLAP_LOCUS4036</name>
</gene>
<feature type="transmembrane region" description="Helical" evidence="7">
    <location>
        <begin position="225"/>
        <end position="244"/>
    </location>
</feature>